<gene>
    <name evidence="1" type="ORF">KDAU_40770</name>
</gene>
<accession>A0A401ZIT8</accession>
<dbReference type="Proteomes" id="UP000287224">
    <property type="component" value="Unassembled WGS sequence"/>
</dbReference>
<comment type="caution">
    <text evidence="1">The sequence shown here is derived from an EMBL/GenBank/DDBJ whole genome shotgun (WGS) entry which is preliminary data.</text>
</comment>
<sequence length="66" mass="7618">MFPPGNFARNFLFNELDMAEMQVVSQFQNVHFILFQALVNFGDSQIGKRLSCHPCFMGSEDENLMQ</sequence>
<evidence type="ECO:0000313" key="1">
    <source>
        <dbReference type="EMBL" id="GCE06748.1"/>
    </source>
</evidence>
<organism evidence="1 2">
    <name type="scientific">Dictyobacter aurantiacus</name>
    <dbReference type="NCBI Taxonomy" id="1936993"/>
    <lineage>
        <taxon>Bacteria</taxon>
        <taxon>Bacillati</taxon>
        <taxon>Chloroflexota</taxon>
        <taxon>Ktedonobacteria</taxon>
        <taxon>Ktedonobacterales</taxon>
        <taxon>Dictyobacteraceae</taxon>
        <taxon>Dictyobacter</taxon>
    </lineage>
</organism>
<evidence type="ECO:0000313" key="2">
    <source>
        <dbReference type="Proteomes" id="UP000287224"/>
    </source>
</evidence>
<proteinExistence type="predicted"/>
<dbReference type="AlphaFoldDB" id="A0A401ZIT8"/>
<dbReference type="EMBL" id="BIFQ01000001">
    <property type="protein sequence ID" value="GCE06748.1"/>
    <property type="molecule type" value="Genomic_DNA"/>
</dbReference>
<protein>
    <submittedName>
        <fullName evidence="1">Uncharacterized protein</fullName>
    </submittedName>
</protein>
<keyword evidence="2" id="KW-1185">Reference proteome</keyword>
<reference evidence="2" key="1">
    <citation type="submission" date="2018-12" db="EMBL/GenBank/DDBJ databases">
        <title>Tengunoibacter tsumagoiensis gen. nov., sp. nov., Dictyobacter kobayashii sp. nov., D. alpinus sp. nov., and D. joshuensis sp. nov. and description of Dictyobacteraceae fam. nov. within the order Ktedonobacterales isolated from Tengu-no-mugimeshi.</title>
        <authorList>
            <person name="Wang C.M."/>
            <person name="Zheng Y."/>
            <person name="Sakai Y."/>
            <person name="Toyoda A."/>
            <person name="Minakuchi Y."/>
            <person name="Abe K."/>
            <person name="Yokota A."/>
            <person name="Yabe S."/>
        </authorList>
    </citation>
    <scope>NUCLEOTIDE SEQUENCE [LARGE SCALE GENOMIC DNA]</scope>
    <source>
        <strain evidence="2">S-27</strain>
    </source>
</reference>
<name>A0A401ZIT8_9CHLR</name>